<feature type="transmembrane region" description="Helical" evidence="9">
    <location>
        <begin position="133"/>
        <end position="154"/>
    </location>
</feature>
<organism evidence="11 12">
    <name type="scientific">Danaus chrysippus</name>
    <name type="common">African queen</name>
    <dbReference type="NCBI Taxonomy" id="151541"/>
    <lineage>
        <taxon>Eukaryota</taxon>
        <taxon>Metazoa</taxon>
        <taxon>Ecdysozoa</taxon>
        <taxon>Arthropoda</taxon>
        <taxon>Hexapoda</taxon>
        <taxon>Insecta</taxon>
        <taxon>Pterygota</taxon>
        <taxon>Neoptera</taxon>
        <taxon>Endopterygota</taxon>
        <taxon>Lepidoptera</taxon>
        <taxon>Glossata</taxon>
        <taxon>Ditrysia</taxon>
        <taxon>Papilionoidea</taxon>
        <taxon>Nymphalidae</taxon>
        <taxon>Danainae</taxon>
        <taxon>Danaini</taxon>
        <taxon>Danaina</taxon>
        <taxon>Danaus</taxon>
        <taxon>Anosia</taxon>
    </lineage>
</organism>
<evidence type="ECO:0000259" key="10">
    <source>
        <dbReference type="PROSITE" id="PS51465"/>
    </source>
</evidence>
<feature type="compositionally biased region" description="Polar residues" evidence="8">
    <location>
        <begin position="495"/>
        <end position="508"/>
    </location>
</feature>
<feature type="transmembrane region" description="Helical" evidence="9">
    <location>
        <begin position="914"/>
        <end position="935"/>
    </location>
</feature>
<dbReference type="PANTHER" id="PTHR11388:SF100">
    <property type="entry name" value="SOLUTE CARRIER ORGANIC ANION TRANSPORTER FAMILY MEMBER 4A1"/>
    <property type="match status" value="1"/>
</dbReference>
<evidence type="ECO:0000256" key="2">
    <source>
        <dbReference type="ARBA" id="ARBA00009657"/>
    </source>
</evidence>
<evidence type="ECO:0000256" key="9">
    <source>
        <dbReference type="SAM" id="Phobius"/>
    </source>
</evidence>
<feature type="transmembrane region" description="Helical" evidence="9">
    <location>
        <begin position="226"/>
        <end position="246"/>
    </location>
</feature>
<keyword evidence="5 9" id="KW-1133">Transmembrane helix</keyword>
<dbReference type="SUPFAM" id="SSF103473">
    <property type="entry name" value="MFS general substrate transporter"/>
    <property type="match status" value="2"/>
</dbReference>
<evidence type="ECO:0000256" key="6">
    <source>
        <dbReference type="ARBA" id="ARBA00023136"/>
    </source>
</evidence>
<reference evidence="11" key="1">
    <citation type="submission" date="2021-09" db="EMBL/GenBank/DDBJ databases">
        <authorList>
            <person name="Martin H S."/>
        </authorList>
    </citation>
    <scope>NUCLEOTIDE SEQUENCE</scope>
</reference>
<dbReference type="Proteomes" id="UP000789524">
    <property type="component" value="Unassembled WGS sequence"/>
</dbReference>
<feature type="region of interest" description="Disordered" evidence="8">
    <location>
        <begin position="472"/>
        <end position="536"/>
    </location>
</feature>
<feature type="transmembrane region" description="Helical" evidence="9">
    <location>
        <begin position="64"/>
        <end position="87"/>
    </location>
</feature>
<dbReference type="Pfam" id="PF07648">
    <property type="entry name" value="Kazal_2"/>
    <property type="match status" value="1"/>
</dbReference>
<feature type="transmembrane region" description="Helical" evidence="9">
    <location>
        <begin position="188"/>
        <end position="214"/>
    </location>
</feature>
<comment type="similarity">
    <text evidence="2">Belongs to the organo anion transporter (TC 2.A.60) family.</text>
</comment>
<dbReference type="InterPro" id="IPR011011">
    <property type="entry name" value="Znf_FYVE_PHD"/>
</dbReference>
<feature type="domain" description="Kazal-like" evidence="10">
    <location>
        <begin position="785"/>
        <end position="838"/>
    </location>
</feature>
<comment type="caution">
    <text evidence="11">The sequence shown here is derived from an EMBL/GenBank/DDBJ whole genome shotgun (WGS) entry which is preliminary data.</text>
</comment>
<sequence length="1030" mass="112023">MTVSDSGGCVNKAFDAVDDGFHTIDLRTRREDGSQADRADRESRCGWGALRPAWLQRFRTAKWALFWLCWAGAIQGMVVNGFVNVVITTIEKRFGLRSMQTGVIAGGYDMASFLCLAPVTYLGGRSGASKPRWLGWGALLMGAGSLLFAMPHFLVPQYKVAGEEEDDLCRVNRTLSSAPCSVSGEGSWAVAVFVAAQLLHGAGATPLFTLGVTYIDENVSKKMSSVYLGVYYTMAVVGPALGYVVGGQMLQLYTDFLTVDSETLGITPVSSVWIGAWWVGFILSAVLCVVVAVPLLAFPYELPGADEIKASKVSEAHENATKSAAFTALRELPYAAAELFKNPTFMFLNLAGASEGMLISGFAAFLPKLIENQFGVSASQAALLLVDDQGYTHTCIARVHVAAKRRTRSFVGHGTSVVENILGSGRAAGIIKIGSSKTPYYTPTFLNWLYQKQLYQKQLIPETAFAPSVLTEAPAPDDHQENVPALDYPRAQTPECGNTTPTFLSEASTPDLDQENVPPIDSQQRKTPESSDRSPSILTQIPISDVLRGNISPVDCLRSTTSEQAYQSPAIASTSTGQISRVPTMKRSYYRTIYGTSSSSDASDDLPLNQIKRYEFYDLLPTPAKDQTKTPTLRQKAINYRGTSVTKDLFDKYNEEKKNRKKAKTVSAKKSTTIKGTSQKQVSWYCHACEEDRMDDAMRQCSHCFKWYHEQCVGVITVPAGGGGTFLGGWLVKRWRLSCAGIIKLCVGSTLLAALFCFSFVLSCDDSPFTGVTVPYDSPALPGGDGLLAECNAACGCSRLAGVCGADGRAYGSPCHAACSAARRLGPVTLYTGCACIHPANTLPLYYDEESNSSSPYEAINTPCVSECPYLWLFVFLSFCVMLFTFVATMPALSATLRCVREEQRSFALGVQWILVRLLGTIPAPLLFGFLIDLACRLWSAGACRLYNNLYMSRYMLALALVGKLCSLLFFFFAWWFYRPPGNKNNNAVSPAAELVLHDKSNGTLSTIANGTMDTNNGYCNAALECSDHI</sequence>
<dbReference type="InterPro" id="IPR004156">
    <property type="entry name" value="OATP"/>
</dbReference>
<dbReference type="Gene3D" id="1.20.1250.20">
    <property type="entry name" value="MFS general substrate transporter like domains"/>
    <property type="match status" value="1"/>
</dbReference>
<feature type="transmembrane region" description="Helical" evidence="9">
    <location>
        <begin position="276"/>
        <end position="298"/>
    </location>
</feature>
<evidence type="ECO:0000256" key="8">
    <source>
        <dbReference type="SAM" id="MobiDB-lite"/>
    </source>
</evidence>
<feature type="transmembrane region" description="Helical" evidence="9">
    <location>
        <begin position="742"/>
        <end position="762"/>
    </location>
</feature>
<name>A0A8J2R7F4_9NEOP</name>
<dbReference type="InterPro" id="IPR036259">
    <property type="entry name" value="MFS_trans_sf"/>
</dbReference>
<evidence type="ECO:0000256" key="4">
    <source>
        <dbReference type="ARBA" id="ARBA00022692"/>
    </source>
</evidence>
<dbReference type="EMBL" id="CAKASE010000080">
    <property type="protein sequence ID" value="CAG9580915.1"/>
    <property type="molecule type" value="Genomic_DNA"/>
</dbReference>
<dbReference type="Gene3D" id="3.30.40.10">
    <property type="entry name" value="Zinc/RING finger domain, C3HC4 (zinc finger)"/>
    <property type="match status" value="1"/>
</dbReference>
<protein>
    <submittedName>
        <fullName evidence="11">(African queen) hypothetical protein</fullName>
    </submittedName>
</protein>
<keyword evidence="3" id="KW-1003">Cell membrane</keyword>
<gene>
    <name evidence="11" type="ORF">DCHRY22_LOCUS13679</name>
</gene>
<dbReference type="InterPro" id="IPR013083">
    <property type="entry name" value="Znf_RING/FYVE/PHD"/>
</dbReference>
<dbReference type="AlphaFoldDB" id="A0A8J2R7F4"/>
<dbReference type="PROSITE" id="PS51465">
    <property type="entry name" value="KAZAL_2"/>
    <property type="match status" value="1"/>
</dbReference>
<evidence type="ECO:0000256" key="1">
    <source>
        <dbReference type="ARBA" id="ARBA00004651"/>
    </source>
</evidence>
<keyword evidence="7" id="KW-1015">Disulfide bond</keyword>
<feature type="compositionally biased region" description="Basic and acidic residues" evidence="8">
    <location>
        <begin position="523"/>
        <end position="532"/>
    </location>
</feature>
<evidence type="ECO:0000256" key="5">
    <source>
        <dbReference type="ARBA" id="ARBA00022989"/>
    </source>
</evidence>
<evidence type="ECO:0000256" key="7">
    <source>
        <dbReference type="ARBA" id="ARBA00023157"/>
    </source>
</evidence>
<keyword evidence="12" id="KW-1185">Reference proteome</keyword>
<dbReference type="GO" id="GO:0015347">
    <property type="term" value="F:sodium-independent organic anion transmembrane transporter activity"/>
    <property type="evidence" value="ECO:0007669"/>
    <property type="project" value="TreeGrafter"/>
</dbReference>
<accession>A0A8J2R7F4</accession>
<dbReference type="SUPFAM" id="SSF57903">
    <property type="entry name" value="FYVE/PHD zinc finger"/>
    <property type="match status" value="1"/>
</dbReference>
<dbReference type="GO" id="GO:0016323">
    <property type="term" value="C:basolateral plasma membrane"/>
    <property type="evidence" value="ECO:0007669"/>
    <property type="project" value="TreeGrafter"/>
</dbReference>
<dbReference type="OrthoDB" id="5062115at2759"/>
<dbReference type="Pfam" id="PF03137">
    <property type="entry name" value="OATP"/>
    <property type="match status" value="2"/>
</dbReference>
<proteinExistence type="inferred from homology"/>
<evidence type="ECO:0000256" key="3">
    <source>
        <dbReference type="ARBA" id="ARBA00022475"/>
    </source>
</evidence>
<feature type="transmembrane region" description="Helical" evidence="9">
    <location>
        <begin position="99"/>
        <end position="121"/>
    </location>
</feature>
<evidence type="ECO:0000313" key="12">
    <source>
        <dbReference type="Proteomes" id="UP000789524"/>
    </source>
</evidence>
<dbReference type="InterPro" id="IPR036058">
    <property type="entry name" value="Kazal_dom_sf"/>
</dbReference>
<keyword evidence="6 9" id="KW-0472">Membrane</keyword>
<keyword evidence="4 9" id="KW-0812">Transmembrane</keyword>
<dbReference type="InterPro" id="IPR002350">
    <property type="entry name" value="Kazal_dom"/>
</dbReference>
<dbReference type="PANTHER" id="PTHR11388">
    <property type="entry name" value="ORGANIC ANION TRANSPORTER"/>
    <property type="match status" value="1"/>
</dbReference>
<comment type="subcellular location">
    <subcellularLocation>
        <location evidence="1">Cell membrane</location>
        <topology evidence="1">Multi-pass membrane protein</topology>
    </subcellularLocation>
</comment>
<dbReference type="GO" id="GO:0043252">
    <property type="term" value="P:sodium-independent organic anion transport"/>
    <property type="evidence" value="ECO:0007669"/>
    <property type="project" value="TreeGrafter"/>
</dbReference>
<dbReference type="SUPFAM" id="SSF100895">
    <property type="entry name" value="Kazal-type serine protease inhibitors"/>
    <property type="match status" value="1"/>
</dbReference>
<feature type="transmembrane region" description="Helical" evidence="9">
    <location>
        <begin position="870"/>
        <end position="893"/>
    </location>
</feature>
<feature type="transmembrane region" description="Helical" evidence="9">
    <location>
        <begin position="955"/>
        <end position="978"/>
    </location>
</feature>
<evidence type="ECO:0000313" key="11">
    <source>
        <dbReference type="EMBL" id="CAG9580915.1"/>
    </source>
</evidence>